<dbReference type="InterPro" id="IPR025893">
    <property type="entry name" value="Tocopherol_cyclase"/>
</dbReference>
<feature type="compositionally biased region" description="Acidic residues" evidence="1">
    <location>
        <begin position="265"/>
        <end position="276"/>
    </location>
</feature>
<feature type="compositionally biased region" description="Low complexity" evidence="1">
    <location>
        <begin position="72"/>
        <end position="87"/>
    </location>
</feature>
<dbReference type="Pfam" id="PF14249">
    <property type="entry name" value="Tocopherol_cycl"/>
    <property type="match status" value="1"/>
</dbReference>
<dbReference type="PANTHER" id="PTHR35309">
    <property type="match status" value="1"/>
</dbReference>
<reference evidence="3" key="1">
    <citation type="submission" date="2021-01" db="EMBL/GenBank/DDBJ databases">
        <authorList>
            <person name="Corre E."/>
            <person name="Pelletier E."/>
            <person name="Niang G."/>
            <person name="Scheremetjew M."/>
            <person name="Finn R."/>
            <person name="Kale V."/>
            <person name="Holt S."/>
            <person name="Cochrane G."/>
            <person name="Meng A."/>
            <person name="Brown T."/>
            <person name="Cohen L."/>
        </authorList>
    </citation>
    <scope>NUCLEOTIDE SEQUENCE</scope>
    <source>
        <strain evidence="3">Isolate 1302-5</strain>
    </source>
</reference>
<feature type="chain" id="PRO_5030958077" description="Tocopherol cyclase" evidence="2">
    <location>
        <begin position="30"/>
        <end position="607"/>
    </location>
</feature>
<evidence type="ECO:0008006" key="4">
    <source>
        <dbReference type="Google" id="ProtNLM"/>
    </source>
</evidence>
<proteinExistence type="predicted"/>
<dbReference type="AlphaFoldDB" id="A0A7S4K291"/>
<evidence type="ECO:0000313" key="3">
    <source>
        <dbReference type="EMBL" id="CAE2281509.1"/>
    </source>
</evidence>
<keyword evidence="2" id="KW-0732">Signal</keyword>
<sequence length="607" mass="66684">MSSCYGAPLPTSFRWLLVVALSSATVVAATDAAVSVRGGHRAKANGMAFLQPAGAAGGTMPTARRPCRRTGSRVSPRSPAGRAARASLVPTRRVTCGDRDGSPVPLLGSASTADGGEDGLDRGRPVDFPGGKAFPQQTPHSGRHFLPSHPSYHRRRRRSGGGVVRSALRRIANPFRRSPFKTKHSRFMEGWYYRVTLPEDGASFAFIFSVEDPRSHLGESSDLSLVAAQVMGPNDEYLVQCDRDESKMWAWEGSQGLGCTFDWNSGEEDGDEESDEGPTTAMSPEEWRRRVKSGFQILPNSLQGIVDGHDGSAGSVLEEGNVGQHGECTFDMTIEPLAGWGDASEGSTQRSTAGWLASFAVFEPHWQVTVADGRASGTITWKGKRYDFTDTPFYAEKNWGGSFPRKWYWAQCNAFEGYTGRPGEGPPLSVTAGGGIRGIPGLGDQTEELGMVSVHYDGTFYEAVPWTGDMQWDVDPWGKWILRGRCTSGERTFEAELIATCSEDNPGVVLRAPTKEDGMAYFCRDSFYADTTLSLWDLHWDKEKREYVRAMGPPIVDRARSMQGGVEVGGGPWWDNWSGTSEMKQPMRGLVKFPYTFQRVRRRLARK</sequence>
<protein>
    <recommendedName>
        <fullName evidence="4">Tocopherol cyclase</fullName>
    </recommendedName>
</protein>
<organism evidence="3">
    <name type="scientific">Odontella aurita</name>
    <dbReference type="NCBI Taxonomy" id="265563"/>
    <lineage>
        <taxon>Eukaryota</taxon>
        <taxon>Sar</taxon>
        <taxon>Stramenopiles</taxon>
        <taxon>Ochrophyta</taxon>
        <taxon>Bacillariophyta</taxon>
        <taxon>Mediophyceae</taxon>
        <taxon>Biddulphiophycidae</taxon>
        <taxon>Eupodiscales</taxon>
        <taxon>Odontellaceae</taxon>
        <taxon>Odontella</taxon>
    </lineage>
</organism>
<feature type="signal peptide" evidence="2">
    <location>
        <begin position="1"/>
        <end position="29"/>
    </location>
</feature>
<dbReference type="PANTHER" id="PTHR35309:SF4">
    <property type="entry name" value="TOCOPHEROL CYCLASE"/>
    <property type="match status" value="1"/>
</dbReference>
<evidence type="ECO:0000256" key="1">
    <source>
        <dbReference type="SAM" id="MobiDB-lite"/>
    </source>
</evidence>
<dbReference type="GO" id="GO:0009976">
    <property type="term" value="F:tocopherol cyclase activity"/>
    <property type="evidence" value="ECO:0007669"/>
    <property type="project" value="InterPro"/>
</dbReference>
<evidence type="ECO:0000256" key="2">
    <source>
        <dbReference type="SAM" id="SignalP"/>
    </source>
</evidence>
<feature type="region of interest" description="Disordered" evidence="1">
    <location>
        <begin position="55"/>
        <end position="163"/>
    </location>
</feature>
<name>A0A7S4K291_9STRA</name>
<dbReference type="EMBL" id="HBKQ01055334">
    <property type="protein sequence ID" value="CAE2281509.1"/>
    <property type="molecule type" value="Transcribed_RNA"/>
</dbReference>
<gene>
    <name evidence="3" type="ORF">OAUR00152_LOCUS37881</name>
</gene>
<accession>A0A7S4K291</accession>
<feature type="region of interest" description="Disordered" evidence="1">
    <location>
        <begin position="263"/>
        <end position="285"/>
    </location>
</feature>